<evidence type="ECO:0000256" key="2">
    <source>
        <dbReference type="SAM" id="SignalP"/>
    </source>
</evidence>
<dbReference type="RefSeq" id="WP_326320159.1">
    <property type="nucleotide sequence ID" value="NZ_JAYLAA010000021.1"/>
</dbReference>
<protein>
    <recommendedName>
        <fullName evidence="5">DUF4136 domain-containing protein</fullName>
    </recommendedName>
</protein>
<dbReference type="Proteomes" id="UP001348397">
    <property type="component" value="Unassembled WGS sequence"/>
</dbReference>
<feature type="region of interest" description="Disordered" evidence="1">
    <location>
        <begin position="90"/>
        <end position="112"/>
    </location>
</feature>
<feature type="signal peptide" evidence="2">
    <location>
        <begin position="1"/>
        <end position="20"/>
    </location>
</feature>
<dbReference type="EMBL" id="JAYLAA010000021">
    <property type="protein sequence ID" value="MEC3875331.1"/>
    <property type="molecule type" value="Genomic_DNA"/>
</dbReference>
<feature type="chain" id="PRO_5046787062" description="DUF4136 domain-containing protein" evidence="2">
    <location>
        <begin position="21"/>
        <end position="132"/>
    </location>
</feature>
<evidence type="ECO:0000256" key="1">
    <source>
        <dbReference type="SAM" id="MobiDB-lite"/>
    </source>
</evidence>
<organism evidence="3 4">
    <name type="scientific">Chryseobacterium salviniae</name>
    <dbReference type="NCBI Taxonomy" id="3101750"/>
    <lineage>
        <taxon>Bacteria</taxon>
        <taxon>Pseudomonadati</taxon>
        <taxon>Bacteroidota</taxon>
        <taxon>Flavobacteriia</taxon>
        <taxon>Flavobacteriales</taxon>
        <taxon>Weeksellaceae</taxon>
        <taxon>Chryseobacterium group</taxon>
        <taxon>Chryseobacterium</taxon>
    </lineage>
</organism>
<evidence type="ECO:0000313" key="3">
    <source>
        <dbReference type="EMBL" id="MEC3875331.1"/>
    </source>
</evidence>
<evidence type="ECO:0008006" key="5">
    <source>
        <dbReference type="Google" id="ProtNLM"/>
    </source>
</evidence>
<feature type="compositionally biased region" description="Polar residues" evidence="1">
    <location>
        <begin position="90"/>
        <end position="100"/>
    </location>
</feature>
<keyword evidence="2" id="KW-0732">Signal</keyword>
<keyword evidence="4" id="KW-1185">Reference proteome</keyword>
<proteinExistence type="predicted"/>
<gene>
    <name evidence="3" type="ORF">SOP96_06345</name>
</gene>
<reference evidence="3 4" key="1">
    <citation type="submission" date="2024-01" db="EMBL/GenBank/DDBJ databases">
        <title>Chryseobacterium sp. T9W2-O.</title>
        <authorList>
            <person name="Maltman C."/>
        </authorList>
    </citation>
    <scope>NUCLEOTIDE SEQUENCE [LARGE SCALE GENOMIC DNA]</scope>
    <source>
        <strain evidence="3 4">T9W2-O</strain>
    </source>
</reference>
<sequence length="132" mass="15054">MKKSLLIVLIGFVFSNTINAQKYFGKSYAPTQKVDEYYDVNDIEKKYEVMGKTELGQGFRSLEKVQRKITDLAKLKGADAVVFNMEEETISNSQSNTGSVNHKKKDRSTFNSSTVTTDIKQKKVYATFIKYK</sequence>
<accession>A0ABU6HQK4</accession>
<evidence type="ECO:0000313" key="4">
    <source>
        <dbReference type="Proteomes" id="UP001348397"/>
    </source>
</evidence>
<name>A0ABU6HQK4_9FLAO</name>
<comment type="caution">
    <text evidence="3">The sequence shown here is derived from an EMBL/GenBank/DDBJ whole genome shotgun (WGS) entry which is preliminary data.</text>
</comment>